<dbReference type="NCBIfam" id="TIGR02603">
    <property type="entry name" value="CxxCH_TIGR02603"/>
    <property type="match status" value="1"/>
</dbReference>
<keyword evidence="3" id="KW-0408">Iron</keyword>
<dbReference type="GO" id="GO:0046872">
    <property type="term" value="F:metal ion binding"/>
    <property type="evidence" value="ECO:0007669"/>
    <property type="project" value="UniProtKB-KW"/>
</dbReference>
<dbReference type="SUPFAM" id="SSF46626">
    <property type="entry name" value="Cytochrome c"/>
    <property type="match status" value="1"/>
</dbReference>
<dbReference type="PROSITE" id="PS51007">
    <property type="entry name" value="CYTC"/>
    <property type="match status" value="1"/>
</dbReference>
<feature type="domain" description="Cytochrome c" evidence="4">
    <location>
        <begin position="1"/>
        <end position="133"/>
    </location>
</feature>
<dbReference type="Pfam" id="PF00034">
    <property type="entry name" value="Cytochrom_C"/>
    <property type="match status" value="1"/>
</dbReference>
<dbReference type="InterPro" id="IPR013427">
    <property type="entry name" value="Haem-bd_dom_put"/>
</dbReference>
<reference evidence="5" key="1">
    <citation type="submission" date="2018-05" db="EMBL/GenBank/DDBJ databases">
        <authorList>
            <person name="Lanie J.A."/>
            <person name="Ng W.-L."/>
            <person name="Kazmierczak K.M."/>
            <person name="Andrzejewski T.M."/>
            <person name="Davidsen T.M."/>
            <person name="Wayne K.J."/>
            <person name="Tettelin H."/>
            <person name="Glass J.I."/>
            <person name="Rusch D."/>
            <person name="Podicherti R."/>
            <person name="Tsui H.-C.T."/>
            <person name="Winkler M.E."/>
        </authorList>
    </citation>
    <scope>NUCLEOTIDE SEQUENCE</scope>
</reference>
<name>A0A383E6W1_9ZZZZ</name>
<dbReference type="AlphaFoldDB" id="A0A383E6W1"/>
<keyword evidence="2" id="KW-0479">Metal-binding</keyword>
<sequence>QQGSRLFHGKAECRTCHRVNGVGGFQGPNLSNIGAVRSATSLLQSLLNPSAEIIPLNRYIRAITRTGETITGRRMNEDTYSIQLIKKEGQLVSLVKAELREIDALDKSAMPSYEAELTAVELADIVAYLLSLKAVN</sequence>
<keyword evidence="1" id="KW-0349">Heme</keyword>
<evidence type="ECO:0000259" key="4">
    <source>
        <dbReference type="PROSITE" id="PS51007"/>
    </source>
</evidence>
<protein>
    <recommendedName>
        <fullName evidence="4">Cytochrome c domain-containing protein</fullName>
    </recommendedName>
</protein>
<dbReference type="GO" id="GO:0020037">
    <property type="term" value="F:heme binding"/>
    <property type="evidence" value="ECO:0007669"/>
    <property type="project" value="InterPro"/>
</dbReference>
<evidence type="ECO:0000256" key="1">
    <source>
        <dbReference type="ARBA" id="ARBA00022617"/>
    </source>
</evidence>
<feature type="non-terminal residue" evidence="5">
    <location>
        <position position="1"/>
    </location>
</feature>
<dbReference type="Gene3D" id="1.10.760.10">
    <property type="entry name" value="Cytochrome c-like domain"/>
    <property type="match status" value="1"/>
</dbReference>
<organism evidence="5">
    <name type="scientific">marine metagenome</name>
    <dbReference type="NCBI Taxonomy" id="408172"/>
    <lineage>
        <taxon>unclassified sequences</taxon>
        <taxon>metagenomes</taxon>
        <taxon>ecological metagenomes</taxon>
    </lineage>
</organism>
<evidence type="ECO:0000256" key="2">
    <source>
        <dbReference type="ARBA" id="ARBA00022723"/>
    </source>
</evidence>
<dbReference type="InterPro" id="IPR036909">
    <property type="entry name" value="Cyt_c-like_dom_sf"/>
</dbReference>
<dbReference type="InterPro" id="IPR009056">
    <property type="entry name" value="Cyt_c-like_dom"/>
</dbReference>
<evidence type="ECO:0000256" key="3">
    <source>
        <dbReference type="ARBA" id="ARBA00023004"/>
    </source>
</evidence>
<dbReference type="PANTHER" id="PTHR33546">
    <property type="entry name" value="LARGE, MULTIFUNCTIONAL SECRETED PROTEIN-RELATED"/>
    <property type="match status" value="1"/>
</dbReference>
<evidence type="ECO:0000313" key="5">
    <source>
        <dbReference type="EMBL" id="SVE52173.1"/>
    </source>
</evidence>
<dbReference type="PANTHER" id="PTHR33546:SF1">
    <property type="entry name" value="LARGE, MULTIFUNCTIONAL SECRETED PROTEIN"/>
    <property type="match status" value="1"/>
</dbReference>
<dbReference type="GO" id="GO:0009055">
    <property type="term" value="F:electron transfer activity"/>
    <property type="evidence" value="ECO:0007669"/>
    <property type="project" value="InterPro"/>
</dbReference>
<accession>A0A383E6W1</accession>
<gene>
    <name evidence="5" type="ORF">METZ01_LOCUS505027</name>
</gene>
<proteinExistence type="predicted"/>
<dbReference type="EMBL" id="UINC01223117">
    <property type="protein sequence ID" value="SVE52173.1"/>
    <property type="molecule type" value="Genomic_DNA"/>
</dbReference>